<dbReference type="InterPro" id="IPR027417">
    <property type="entry name" value="P-loop_NTPase"/>
</dbReference>
<dbReference type="Pfam" id="PF00664">
    <property type="entry name" value="ABC_membrane"/>
    <property type="match status" value="1"/>
</dbReference>
<feature type="transmembrane region" description="Helical" evidence="9">
    <location>
        <begin position="297"/>
        <end position="321"/>
    </location>
</feature>
<dbReference type="PROSITE" id="PS00211">
    <property type="entry name" value="ABC_TRANSPORTER_1"/>
    <property type="match status" value="1"/>
</dbReference>
<evidence type="ECO:0000256" key="5">
    <source>
        <dbReference type="ARBA" id="ARBA00022741"/>
    </source>
</evidence>
<feature type="transmembrane region" description="Helical" evidence="9">
    <location>
        <begin position="223"/>
        <end position="249"/>
    </location>
</feature>
<evidence type="ECO:0000313" key="12">
    <source>
        <dbReference type="EMBL" id="SHG82407.1"/>
    </source>
</evidence>
<dbReference type="SUPFAM" id="SSF90123">
    <property type="entry name" value="ABC transporter transmembrane region"/>
    <property type="match status" value="1"/>
</dbReference>
<feature type="domain" description="ABC transmembrane type-1" evidence="11">
    <location>
        <begin position="212"/>
        <end position="470"/>
    </location>
</feature>
<name>A0A1M5MYV4_9FIRM</name>
<keyword evidence="13" id="KW-1185">Reference proteome</keyword>
<dbReference type="InterPro" id="IPR017871">
    <property type="entry name" value="ABC_transporter-like_CS"/>
</dbReference>
<dbReference type="PROSITE" id="PS50893">
    <property type="entry name" value="ABC_TRANSPORTER_2"/>
    <property type="match status" value="1"/>
</dbReference>
<evidence type="ECO:0000256" key="8">
    <source>
        <dbReference type="ARBA" id="ARBA00023136"/>
    </source>
</evidence>
<comment type="subcellular location">
    <subcellularLocation>
        <location evidence="1">Cell membrane</location>
        <topology evidence="1">Multi-pass membrane protein</topology>
    </subcellularLocation>
</comment>
<dbReference type="Gene3D" id="3.40.50.300">
    <property type="entry name" value="P-loop containing nucleotide triphosphate hydrolases"/>
    <property type="match status" value="1"/>
</dbReference>
<evidence type="ECO:0000259" key="10">
    <source>
        <dbReference type="PROSITE" id="PS50893"/>
    </source>
</evidence>
<dbReference type="AlphaFoldDB" id="A0A1M5MYV4"/>
<dbReference type="PROSITE" id="PS50929">
    <property type="entry name" value="ABC_TM1F"/>
    <property type="match status" value="1"/>
</dbReference>
<evidence type="ECO:0000256" key="7">
    <source>
        <dbReference type="ARBA" id="ARBA00022989"/>
    </source>
</evidence>
<dbReference type="FunFam" id="3.40.50.300:FF:000854">
    <property type="entry name" value="Multidrug ABC transporter ATP-binding protein"/>
    <property type="match status" value="1"/>
</dbReference>
<keyword evidence="8 9" id="KW-0472">Membrane</keyword>
<keyword evidence="4 9" id="KW-0812">Transmembrane</keyword>
<sequence>MLQLVKHLKKSVVSIIAIVILLLVQATCDLSLPEYTSDIVNIGIQQGGVKDAVLDVIRRSELEKITLIMNEKDKEKVLDSYELIDRGSLSKKEYDTYKEKYPALEDQELYRLRNIDEESRDKLSSTMSKYILITSILESDSKEIKLMKDSIVSKLPPQLISKDADIFGVLSVMNSNQRQELIKGIEEKIDDMPESMITQSATSYVKSEYENIGINTEKVQNNYILITGIKMIAITLLSVLAAIMVGFLASRVAASVGKNLRSGVFRKVMSFSNEELEKFSIASLITRSTNDIQQVQMLLVMLLRIVFYAPILGIGGVFKVLKTNTSMSWIIGVALVAILILISILFAVVMPRFKIVQKLVDKLNLVSREILTGIPVIRAFSTEKYEEQRFDKANKDLTKLNTFVNRVMACMMPSMMLVMNLIGVLIVWRGAYSIDAGNMQVGDMMAFIQYTMQIIMSFLMISMVSVMLPRASVSLGRIDEILSTDLSITDPIDEKNMDLDKKGLVEFKNVSFKYPNAEEEVLKNISFTAKPGETTAFIGSTGSGKSTLVNLIPRFFDVTEGEILVDGVDVREISQSDLRDKIGYVPQKGVLFSGTIESNLRYAKEDATDEELKKAISIAQATEFVESKPEGIETEISQGGTNVSGGQKQRLSIARAIVKNPEIYIFDDSFSALDFKTDAKLRKALKSETSGSTVLIVAQRISTILNAEQIIVLDEGEIVGVGSHENLLKNCEVYKQIALSQLSKEELADE</sequence>
<dbReference type="Proteomes" id="UP000243255">
    <property type="component" value="Unassembled WGS sequence"/>
</dbReference>
<protein>
    <submittedName>
        <fullName evidence="12">ATP-binding cassette, subfamily B</fullName>
    </submittedName>
</protein>
<evidence type="ECO:0000256" key="2">
    <source>
        <dbReference type="ARBA" id="ARBA00022448"/>
    </source>
</evidence>
<dbReference type="SMART" id="SM00382">
    <property type="entry name" value="AAA"/>
    <property type="match status" value="1"/>
</dbReference>
<keyword evidence="2" id="KW-0813">Transport</keyword>
<evidence type="ECO:0000256" key="6">
    <source>
        <dbReference type="ARBA" id="ARBA00022840"/>
    </source>
</evidence>
<evidence type="ECO:0000313" key="13">
    <source>
        <dbReference type="Proteomes" id="UP000243255"/>
    </source>
</evidence>
<dbReference type="GO" id="GO:0005524">
    <property type="term" value="F:ATP binding"/>
    <property type="evidence" value="ECO:0007669"/>
    <property type="project" value="UniProtKB-KW"/>
</dbReference>
<dbReference type="InterPro" id="IPR039421">
    <property type="entry name" value="Type_1_exporter"/>
</dbReference>
<dbReference type="PANTHER" id="PTHR43394">
    <property type="entry name" value="ATP-DEPENDENT PERMEASE MDL1, MITOCHONDRIAL"/>
    <property type="match status" value="1"/>
</dbReference>
<feature type="transmembrane region" description="Helical" evidence="9">
    <location>
        <begin position="407"/>
        <end position="428"/>
    </location>
</feature>
<keyword evidence="3" id="KW-1003">Cell membrane</keyword>
<evidence type="ECO:0000256" key="3">
    <source>
        <dbReference type="ARBA" id="ARBA00022475"/>
    </source>
</evidence>
<dbReference type="EMBL" id="FQWX01000008">
    <property type="protein sequence ID" value="SHG82407.1"/>
    <property type="molecule type" value="Genomic_DNA"/>
</dbReference>
<feature type="domain" description="ABC transporter" evidence="10">
    <location>
        <begin position="505"/>
        <end position="740"/>
    </location>
</feature>
<feature type="transmembrane region" description="Helical" evidence="9">
    <location>
        <begin position="448"/>
        <end position="468"/>
    </location>
</feature>
<evidence type="ECO:0000256" key="1">
    <source>
        <dbReference type="ARBA" id="ARBA00004651"/>
    </source>
</evidence>
<accession>A0A1M5MYV4</accession>
<organism evidence="12 13">
    <name type="scientific">Asaccharospora irregularis DSM 2635</name>
    <dbReference type="NCBI Taxonomy" id="1121321"/>
    <lineage>
        <taxon>Bacteria</taxon>
        <taxon>Bacillati</taxon>
        <taxon>Bacillota</taxon>
        <taxon>Clostridia</taxon>
        <taxon>Peptostreptococcales</taxon>
        <taxon>Peptostreptococcaceae</taxon>
        <taxon>Asaccharospora</taxon>
    </lineage>
</organism>
<keyword evidence="7 9" id="KW-1133">Transmembrane helix</keyword>
<dbReference type="Pfam" id="PF00005">
    <property type="entry name" value="ABC_tran"/>
    <property type="match status" value="1"/>
</dbReference>
<dbReference type="InterPro" id="IPR003439">
    <property type="entry name" value="ABC_transporter-like_ATP-bd"/>
</dbReference>
<dbReference type="InterPro" id="IPR036640">
    <property type="entry name" value="ABC1_TM_sf"/>
</dbReference>
<dbReference type="Gene3D" id="1.20.1560.10">
    <property type="entry name" value="ABC transporter type 1, transmembrane domain"/>
    <property type="match status" value="1"/>
</dbReference>
<dbReference type="GO" id="GO:0015421">
    <property type="term" value="F:ABC-type oligopeptide transporter activity"/>
    <property type="evidence" value="ECO:0007669"/>
    <property type="project" value="TreeGrafter"/>
</dbReference>
<dbReference type="PANTHER" id="PTHR43394:SF1">
    <property type="entry name" value="ATP-BINDING CASSETTE SUB-FAMILY B MEMBER 10, MITOCHONDRIAL"/>
    <property type="match status" value="1"/>
</dbReference>
<gene>
    <name evidence="12" type="ORF">SAMN04488530_10871</name>
</gene>
<dbReference type="InterPro" id="IPR003593">
    <property type="entry name" value="AAA+_ATPase"/>
</dbReference>
<dbReference type="RefSeq" id="WP_073125037.1">
    <property type="nucleotide sequence ID" value="NZ_BAABCH010000002.1"/>
</dbReference>
<dbReference type="GO" id="GO:0016887">
    <property type="term" value="F:ATP hydrolysis activity"/>
    <property type="evidence" value="ECO:0007669"/>
    <property type="project" value="InterPro"/>
</dbReference>
<dbReference type="InterPro" id="IPR011527">
    <property type="entry name" value="ABC1_TM_dom"/>
</dbReference>
<feature type="transmembrane region" description="Helical" evidence="9">
    <location>
        <begin position="327"/>
        <end position="349"/>
    </location>
</feature>
<reference evidence="13" key="1">
    <citation type="submission" date="2016-11" db="EMBL/GenBank/DDBJ databases">
        <authorList>
            <person name="Varghese N."/>
            <person name="Submissions S."/>
        </authorList>
    </citation>
    <scope>NUCLEOTIDE SEQUENCE [LARGE SCALE GENOMIC DNA]</scope>
    <source>
        <strain evidence="13">DSM 2635</strain>
    </source>
</reference>
<evidence type="ECO:0000256" key="4">
    <source>
        <dbReference type="ARBA" id="ARBA00022692"/>
    </source>
</evidence>
<proteinExistence type="predicted"/>
<evidence type="ECO:0000256" key="9">
    <source>
        <dbReference type="SAM" id="Phobius"/>
    </source>
</evidence>
<dbReference type="STRING" id="1121321.SAMN04488530_10871"/>
<keyword evidence="5" id="KW-0547">Nucleotide-binding</keyword>
<keyword evidence="6 12" id="KW-0067">ATP-binding</keyword>
<dbReference type="GO" id="GO:0005886">
    <property type="term" value="C:plasma membrane"/>
    <property type="evidence" value="ECO:0007669"/>
    <property type="project" value="UniProtKB-SubCell"/>
</dbReference>
<dbReference type="CDD" id="cd18548">
    <property type="entry name" value="ABC_6TM_Tm287_like"/>
    <property type="match status" value="1"/>
</dbReference>
<dbReference type="OrthoDB" id="9762778at2"/>
<dbReference type="SUPFAM" id="SSF52540">
    <property type="entry name" value="P-loop containing nucleoside triphosphate hydrolases"/>
    <property type="match status" value="1"/>
</dbReference>
<evidence type="ECO:0000259" key="11">
    <source>
        <dbReference type="PROSITE" id="PS50929"/>
    </source>
</evidence>